<feature type="compositionally biased region" description="Acidic residues" evidence="1">
    <location>
        <begin position="218"/>
        <end position="227"/>
    </location>
</feature>
<dbReference type="InterPro" id="IPR001345">
    <property type="entry name" value="PG/BPGM_mutase_AS"/>
</dbReference>
<dbReference type="InterPro" id="IPR013078">
    <property type="entry name" value="His_Pase_superF_clade-1"/>
</dbReference>
<dbReference type="SMART" id="SM00855">
    <property type="entry name" value="PGAM"/>
    <property type="match status" value="1"/>
</dbReference>
<dbReference type="PROSITE" id="PS00175">
    <property type="entry name" value="PG_MUTASE"/>
    <property type="match status" value="1"/>
</dbReference>
<sequence>MRLLLIRHGQTPANVAGALDTAVPGLPLTALGEAQAAAVPAALADERVDGIYVSRLVRTQLTAAPLARARDLRVEVRDGFEEVSAGAYEMSSEPEAVEAYVGSLAAWMAGDLDHAVPGGEDGHAFRARYDAAVAAVVDAHRPDATAVVFSHGAAIRAYAALATRLSPEESHELWLANTGLAVLVGDPASGWRLDRWHAEPLGGSALLDRAAQDVTGESTDDLDAETD</sequence>
<dbReference type="SUPFAM" id="SSF53254">
    <property type="entry name" value="Phosphoglycerate mutase-like"/>
    <property type="match status" value="1"/>
</dbReference>
<keyword evidence="2" id="KW-0413">Isomerase</keyword>
<reference evidence="2 3" key="1">
    <citation type="submission" date="2020-08" db="EMBL/GenBank/DDBJ databases">
        <title>Sequencing the genomes of 1000 actinobacteria strains.</title>
        <authorList>
            <person name="Klenk H.-P."/>
        </authorList>
    </citation>
    <scope>NUCLEOTIDE SEQUENCE [LARGE SCALE GENOMIC DNA]</scope>
    <source>
        <strain evidence="2 3">DSM 11053</strain>
    </source>
</reference>
<dbReference type="Gene3D" id="3.40.50.1240">
    <property type="entry name" value="Phosphoglycerate mutase-like"/>
    <property type="match status" value="1"/>
</dbReference>
<feature type="region of interest" description="Disordered" evidence="1">
    <location>
        <begin position="207"/>
        <end position="227"/>
    </location>
</feature>
<dbReference type="GO" id="GO:0004619">
    <property type="term" value="F:phosphoglycerate mutase activity"/>
    <property type="evidence" value="ECO:0007669"/>
    <property type="project" value="UniProtKB-EC"/>
</dbReference>
<proteinExistence type="predicted"/>
<dbReference type="AlphaFoldDB" id="A0A7W5JX87"/>
<dbReference type="InterPro" id="IPR029033">
    <property type="entry name" value="His_PPase_superfam"/>
</dbReference>
<dbReference type="PANTHER" id="PTHR48100">
    <property type="entry name" value="BROAD-SPECIFICITY PHOSPHATASE YOR283W-RELATED"/>
    <property type="match status" value="1"/>
</dbReference>
<evidence type="ECO:0000313" key="3">
    <source>
        <dbReference type="Proteomes" id="UP000565572"/>
    </source>
</evidence>
<dbReference type="GO" id="GO:0016791">
    <property type="term" value="F:phosphatase activity"/>
    <property type="evidence" value="ECO:0007669"/>
    <property type="project" value="TreeGrafter"/>
</dbReference>
<dbReference type="EC" id="5.4.2.12" evidence="2"/>
<evidence type="ECO:0000256" key="1">
    <source>
        <dbReference type="SAM" id="MobiDB-lite"/>
    </source>
</evidence>
<dbReference type="CDD" id="cd07067">
    <property type="entry name" value="HP_PGM_like"/>
    <property type="match status" value="1"/>
</dbReference>
<organism evidence="2 3">
    <name type="scientific">Microlunatus antarcticus</name>
    <dbReference type="NCBI Taxonomy" id="53388"/>
    <lineage>
        <taxon>Bacteria</taxon>
        <taxon>Bacillati</taxon>
        <taxon>Actinomycetota</taxon>
        <taxon>Actinomycetes</taxon>
        <taxon>Propionibacteriales</taxon>
        <taxon>Propionibacteriaceae</taxon>
        <taxon>Microlunatus</taxon>
    </lineage>
</organism>
<dbReference type="PANTHER" id="PTHR48100:SF58">
    <property type="entry name" value="PE-PGRS FAMILY PROTEIN PE_PGRS11"/>
    <property type="match status" value="1"/>
</dbReference>
<gene>
    <name evidence="2" type="ORF">FHX39_002943</name>
</gene>
<keyword evidence="3" id="KW-1185">Reference proteome</keyword>
<protein>
    <submittedName>
        <fullName evidence="2">Putative phosphoglycerate mutase</fullName>
        <ecNumber evidence="2">5.4.2.12</ecNumber>
    </submittedName>
</protein>
<dbReference type="EMBL" id="JACHZG010000001">
    <property type="protein sequence ID" value="MBB3327999.1"/>
    <property type="molecule type" value="Genomic_DNA"/>
</dbReference>
<dbReference type="InterPro" id="IPR050275">
    <property type="entry name" value="PGM_Phosphatase"/>
</dbReference>
<accession>A0A7W5JX87</accession>
<dbReference type="Pfam" id="PF00300">
    <property type="entry name" value="His_Phos_1"/>
    <property type="match status" value="1"/>
</dbReference>
<evidence type="ECO:0000313" key="2">
    <source>
        <dbReference type="EMBL" id="MBB3327999.1"/>
    </source>
</evidence>
<dbReference type="GO" id="GO:0005737">
    <property type="term" value="C:cytoplasm"/>
    <property type="evidence" value="ECO:0007669"/>
    <property type="project" value="TreeGrafter"/>
</dbReference>
<dbReference type="Proteomes" id="UP000565572">
    <property type="component" value="Unassembled WGS sequence"/>
</dbReference>
<name>A0A7W5JX87_9ACTN</name>
<dbReference type="RefSeq" id="WP_183339593.1">
    <property type="nucleotide sequence ID" value="NZ_JACHZG010000001.1"/>
</dbReference>
<comment type="caution">
    <text evidence="2">The sequence shown here is derived from an EMBL/GenBank/DDBJ whole genome shotgun (WGS) entry which is preliminary data.</text>
</comment>